<dbReference type="GO" id="GO:0051082">
    <property type="term" value="F:unfolded protein binding"/>
    <property type="evidence" value="ECO:0007669"/>
    <property type="project" value="InterPro"/>
</dbReference>
<dbReference type="STRING" id="645134.A0A0L0H2Z1"/>
<dbReference type="SUPFAM" id="SSF46565">
    <property type="entry name" value="Chaperone J-domain"/>
    <property type="match status" value="1"/>
</dbReference>
<dbReference type="PROSITE" id="PS00636">
    <property type="entry name" value="DNAJ_1"/>
    <property type="match status" value="1"/>
</dbReference>
<dbReference type="FunFam" id="2.60.260.20:FF:000068">
    <property type="entry name" value="Chaperone protein dnaJ 3"/>
    <property type="match status" value="1"/>
</dbReference>
<evidence type="ECO:0000313" key="13">
    <source>
        <dbReference type="EMBL" id="KNC95820.1"/>
    </source>
</evidence>
<evidence type="ECO:0000256" key="5">
    <source>
        <dbReference type="ARBA" id="ARBA00022833"/>
    </source>
</evidence>
<evidence type="ECO:0000256" key="9">
    <source>
        <dbReference type="PROSITE-ProRule" id="PRU00546"/>
    </source>
</evidence>
<dbReference type="RefSeq" id="XP_016603860.1">
    <property type="nucleotide sequence ID" value="XM_016756915.1"/>
</dbReference>
<dbReference type="GO" id="GO:0009408">
    <property type="term" value="P:response to heat"/>
    <property type="evidence" value="ECO:0007669"/>
    <property type="project" value="InterPro"/>
</dbReference>
<dbReference type="VEuPathDB" id="FungiDB:SPPG_08760"/>
<evidence type="ECO:0000259" key="11">
    <source>
        <dbReference type="PROSITE" id="PS50076"/>
    </source>
</evidence>
<dbReference type="InterPro" id="IPR036869">
    <property type="entry name" value="J_dom_sf"/>
</dbReference>
<keyword evidence="3" id="KW-0677">Repeat</keyword>
<keyword evidence="1" id="KW-0488">Methylation</keyword>
<proteinExistence type="inferred from homology"/>
<dbReference type="Proteomes" id="UP000053201">
    <property type="component" value="Unassembled WGS sequence"/>
</dbReference>
<dbReference type="FunFam" id="1.10.287.110:FF:000016">
    <property type="entry name" value="DnaJ (Hsp40) homolog, subfamily A, member 2"/>
    <property type="match status" value="1"/>
</dbReference>
<dbReference type="FunFam" id="2.60.260.20:FF:000003">
    <property type="entry name" value="DnaJ subfamily A member 2"/>
    <property type="match status" value="1"/>
</dbReference>
<dbReference type="InterPro" id="IPR008971">
    <property type="entry name" value="HSP40/DnaJ_pept-bd"/>
</dbReference>
<evidence type="ECO:0000256" key="10">
    <source>
        <dbReference type="SAM" id="MobiDB-lite"/>
    </source>
</evidence>
<dbReference type="SUPFAM" id="SSF49493">
    <property type="entry name" value="HSP40/DnaJ peptide-binding domain"/>
    <property type="match status" value="2"/>
</dbReference>
<reference evidence="13 14" key="1">
    <citation type="submission" date="2009-08" db="EMBL/GenBank/DDBJ databases">
        <title>The Genome Sequence of Spizellomyces punctatus strain DAOM BR117.</title>
        <authorList>
            <consortium name="The Broad Institute Genome Sequencing Platform"/>
            <person name="Russ C."/>
            <person name="Cuomo C."/>
            <person name="Shea T."/>
            <person name="Young S.K."/>
            <person name="Zeng Q."/>
            <person name="Koehrsen M."/>
            <person name="Haas B."/>
            <person name="Borodovsky M."/>
            <person name="Guigo R."/>
            <person name="Alvarado L."/>
            <person name="Berlin A."/>
            <person name="Bochicchio J."/>
            <person name="Borenstein D."/>
            <person name="Chapman S."/>
            <person name="Chen Z."/>
            <person name="Engels R."/>
            <person name="Freedman E."/>
            <person name="Gellesch M."/>
            <person name="Goldberg J."/>
            <person name="Griggs A."/>
            <person name="Gujja S."/>
            <person name="Heiman D."/>
            <person name="Hepburn T."/>
            <person name="Howarth C."/>
            <person name="Jen D."/>
            <person name="Larson L."/>
            <person name="Lewis B."/>
            <person name="Mehta T."/>
            <person name="Park D."/>
            <person name="Pearson M."/>
            <person name="Roberts A."/>
            <person name="Saif S."/>
            <person name="Shenoy N."/>
            <person name="Sisk P."/>
            <person name="Stolte C."/>
            <person name="Sykes S."/>
            <person name="Thomson T."/>
            <person name="Walk T."/>
            <person name="White J."/>
            <person name="Yandava C."/>
            <person name="Burger G."/>
            <person name="Gray M.W."/>
            <person name="Holland P.W.H."/>
            <person name="King N."/>
            <person name="Lang F.B.F."/>
            <person name="Roger A.J."/>
            <person name="Ruiz-Trillo I."/>
            <person name="Lander E."/>
            <person name="Nusbaum C."/>
        </authorList>
    </citation>
    <scope>NUCLEOTIDE SEQUENCE [LARGE SCALE GENOMIC DNA]</scope>
    <source>
        <strain evidence="13 14">DAOM BR117</strain>
    </source>
</reference>
<evidence type="ECO:0000256" key="1">
    <source>
        <dbReference type="ARBA" id="ARBA00022481"/>
    </source>
</evidence>
<dbReference type="PANTHER" id="PTHR43888">
    <property type="entry name" value="DNAJ-LIKE-2, ISOFORM A-RELATED"/>
    <property type="match status" value="1"/>
</dbReference>
<accession>A0A0L0H2Z1</accession>
<keyword evidence="8" id="KW-0636">Prenylation</keyword>
<dbReference type="PROSITE" id="PS51188">
    <property type="entry name" value="ZF_CR"/>
    <property type="match status" value="1"/>
</dbReference>
<dbReference type="CDD" id="cd10747">
    <property type="entry name" value="DnaJ_C"/>
    <property type="match status" value="1"/>
</dbReference>
<evidence type="ECO:0000313" key="14">
    <source>
        <dbReference type="Proteomes" id="UP000053201"/>
    </source>
</evidence>
<dbReference type="GO" id="GO:0005524">
    <property type="term" value="F:ATP binding"/>
    <property type="evidence" value="ECO:0007669"/>
    <property type="project" value="InterPro"/>
</dbReference>
<dbReference type="GO" id="GO:0030544">
    <property type="term" value="F:Hsp70 protein binding"/>
    <property type="evidence" value="ECO:0007669"/>
    <property type="project" value="InterPro"/>
</dbReference>
<evidence type="ECO:0000256" key="3">
    <source>
        <dbReference type="ARBA" id="ARBA00022737"/>
    </source>
</evidence>
<protein>
    <submittedName>
        <fullName evidence="13">Chaperone DnaJ</fullName>
    </submittedName>
</protein>
<gene>
    <name evidence="13" type="ORF">SPPG_08760</name>
</gene>
<dbReference type="HAMAP" id="MF_01152">
    <property type="entry name" value="DnaJ"/>
    <property type="match status" value="1"/>
</dbReference>
<evidence type="ECO:0000259" key="12">
    <source>
        <dbReference type="PROSITE" id="PS51188"/>
    </source>
</evidence>
<feature type="domain" description="CR-type" evidence="12">
    <location>
        <begin position="129"/>
        <end position="212"/>
    </location>
</feature>
<keyword evidence="2 9" id="KW-0479">Metal-binding</keyword>
<feature type="region of interest" description="Disordered" evidence="10">
    <location>
        <begin position="375"/>
        <end position="406"/>
    </location>
</feature>
<dbReference type="InterPro" id="IPR018253">
    <property type="entry name" value="DnaJ_domain_CS"/>
</dbReference>
<dbReference type="CDD" id="cd10719">
    <property type="entry name" value="DnaJ_zf"/>
    <property type="match status" value="1"/>
</dbReference>
<dbReference type="PRINTS" id="PR00625">
    <property type="entry name" value="JDOMAIN"/>
</dbReference>
<dbReference type="CDD" id="cd06257">
    <property type="entry name" value="DnaJ"/>
    <property type="match status" value="1"/>
</dbReference>
<dbReference type="OMA" id="RVCPTCV"/>
<evidence type="ECO:0000256" key="8">
    <source>
        <dbReference type="ARBA" id="ARBA00023289"/>
    </source>
</evidence>
<dbReference type="FunCoup" id="A0A0L0H2Z1">
    <property type="interactions" value="621"/>
</dbReference>
<dbReference type="InterPro" id="IPR001305">
    <property type="entry name" value="HSP_DnaJ_Cys-rich_dom"/>
</dbReference>
<keyword evidence="7" id="KW-0449">Lipoprotein</keyword>
<dbReference type="Pfam" id="PF01556">
    <property type="entry name" value="DnaJ_C"/>
    <property type="match status" value="1"/>
</dbReference>
<dbReference type="SMART" id="SM00271">
    <property type="entry name" value="DnaJ"/>
    <property type="match status" value="1"/>
</dbReference>
<dbReference type="AlphaFoldDB" id="A0A0L0H2Z1"/>
<keyword evidence="5 9" id="KW-0862">Zinc</keyword>
<dbReference type="EMBL" id="KQ257475">
    <property type="protein sequence ID" value="KNC95820.1"/>
    <property type="molecule type" value="Genomic_DNA"/>
</dbReference>
<dbReference type="GO" id="GO:0008270">
    <property type="term" value="F:zinc ion binding"/>
    <property type="evidence" value="ECO:0007669"/>
    <property type="project" value="UniProtKB-KW"/>
</dbReference>
<dbReference type="InterPro" id="IPR044713">
    <property type="entry name" value="DNJA1/2-like"/>
</dbReference>
<dbReference type="Gene3D" id="2.60.260.20">
    <property type="entry name" value="Urease metallochaperone UreE, N-terminal domain"/>
    <property type="match status" value="2"/>
</dbReference>
<evidence type="ECO:0000256" key="7">
    <source>
        <dbReference type="ARBA" id="ARBA00023288"/>
    </source>
</evidence>
<dbReference type="Pfam" id="PF00684">
    <property type="entry name" value="DnaJ_CXXCXGXG"/>
    <property type="match status" value="1"/>
</dbReference>
<keyword evidence="14" id="KW-1185">Reference proteome</keyword>
<dbReference type="SUPFAM" id="SSF57938">
    <property type="entry name" value="DnaJ/Hsp40 cysteine-rich domain"/>
    <property type="match status" value="1"/>
</dbReference>
<sequence>MVKDTKYYDLLEVAPGASESELKKAYRKLALKYHPDKNPDAGDKFKDISHAYEVLSDPQKREVYDRYGEEGLQGEGAGGGMSPEDLFSHLFGGGGFFGGGGGRSRPSGPRKGKDMAHALKVSLEDLYKGKVSKLALQKQVICQKCDGKGGKEGAVRQCTTCAGRGVKIIMRQIGPMIQQMQQTCPDCQGEGEVINAKDRCKGCNGKKVIAERKILEVYIDKGMQDGQKITFTGEGDQAPGIIPGDVIIVIEEKEHPRFKRKGDDLYYEAKIDLLTALAGGQFVINHLDDRALLVNILPGEVIKPGDVKAVSGEGMPGYKRPFDKGNLYVKFDINFPPPNWADQSKLALLENALPTRQPLPPVKGKEVEEVVLSTVDPMQQSRAHMNGSGEDEEEEGHGPSVQCAQQ</sequence>
<feature type="domain" description="J" evidence="11">
    <location>
        <begin position="6"/>
        <end position="68"/>
    </location>
</feature>
<dbReference type="PROSITE" id="PS50076">
    <property type="entry name" value="DNAJ_2"/>
    <property type="match status" value="1"/>
</dbReference>
<dbReference type="Gene3D" id="1.10.287.110">
    <property type="entry name" value="DnaJ domain"/>
    <property type="match status" value="1"/>
</dbReference>
<dbReference type="InParanoid" id="A0A0L0H2Z1"/>
<organism evidence="13 14">
    <name type="scientific">Spizellomyces punctatus (strain DAOM BR117)</name>
    <dbReference type="NCBI Taxonomy" id="645134"/>
    <lineage>
        <taxon>Eukaryota</taxon>
        <taxon>Fungi</taxon>
        <taxon>Fungi incertae sedis</taxon>
        <taxon>Chytridiomycota</taxon>
        <taxon>Chytridiomycota incertae sedis</taxon>
        <taxon>Chytridiomycetes</taxon>
        <taxon>Spizellomycetales</taxon>
        <taxon>Spizellomycetaceae</taxon>
        <taxon>Spizellomyces</taxon>
    </lineage>
</organism>
<dbReference type="Pfam" id="PF00226">
    <property type="entry name" value="DnaJ"/>
    <property type="match status" value="1"/>
</dbReference>
<dbReference type="InterPro" id="IPR012724">
    <property type="entry name" value="DnaJ"/>
</dbReference>
<evidence type="ECO:0000256" key="6">
    <source>
        <dbReference type="ARBA" id="ARBA00023186"/>
    </source>
</evidence>
<dbReference type="OrthoDB" id="550424at2759"/>
<dbReference type="InterPro" id="IPR002939">
    <property type="entry name" value="DnaJ_C"/>
</dbReference>
<dbReference type="Gene3D" id="2.10.230.10">
    <property type="entry name" value="Heat shock protein DnaJ, cysteine-rich domain"/>
    <property type="match status" value="1"/>
</dbReference>
<dbReference type="GO" id="GO:0006457">
    <property type="term" value="P:protein folding"/>
    <property type="evidence" value="ECO:0007669"/>
    <property type="project" value="InterPro"/>
</dbReference>
<feature type="zinc finger region" description="CR-type" evidence="9">
    <location>
        <begin position="129"/>
        <end position="212"/>
    </location>
</feature>
<name>A0A0L0H2Z1_SPIPD</name>
<dbReference type="FunFam" id="2.10.230.10:FF:000001">
    <property type="entry name" value="DnaJ subfamily A member 2"/>
    <property type="match status" value="1"/>
</dbReference>
<keyword evidence="4 9" id="KW-0863">Zinc-finger</keyword>
<dbReference type="eggNOG" id="KOG0712">
    <property type="taxonomic scope" value="Eukaryota"/>
</dbReference>
<evidence type="ECO:0000256" key="4">
    <source>
        <dbReference type="ARBA" id="ARBA00022771"/>
    </source>
</evidence>
<dbReference type="GeneID" id="27691902"/>
<dbReference type="InterPro" id="IPR001623">
    <property type="entry name" value="DnaJ_domain"/>
</dbReference>
<keyword evidence="6" id="KW-0143">Chaperone</keyword>
<dbReference type="InterPro" id="IPR036410">
    <property type="entry name" value="HSP_DnaJ_Cys-rich_dom_sf"/>
</dbReference>
<evidence type="ECO:0000256" key="2">
    <source>
        <dbReference type="ARBA" id="ARBA00022723"/>
    </source>
</evidence>